<dbReference type="SUPFAM" id="SSF46689">
    <property type="entry name" value="Homeodomain-like"/>
    <property type="match status" value="1"/>
</dbReference>
<dbReference type="GO" id="GO:0045892">
    <property type="term" value="P:negative regulation of DNA-templated transcription"/>
    <property type="evidence" value="ECO:0007669"/>
    <property type="project" value="InterPro"/>
</dbReference>
<feature type="DNA-binding region" description="H-T-H motif" evidence="2">
    <location>
        <begin position="40"/>
        <end position="59"/>
    </location>
</feature>
<evidence type="ECO:0000256" key="1">
    <source>
        <dbReference type="ARBA" id="ARBA00023125"/>
    </source>
</evidence>
<evidence type="ECO:0000313" key="4">
    <source>
        <dbReference type="EMBL" id="AVX05085.1"/>
    </source>
</evidence>
<dbReference type="InterPro" id="IPR036271">
    <property type="entry name" value="Tet_transcr_reg_TetR-rel_C_sf"/>
</dbReference>
<protein>
    <submittedName>
        <fullName evidence="4">HTH-type transcriptional regulator RutR</fullName>
    </submittedName>
</protein>
<organism evidence="4 5">
    <name type="scientific">Maritalea myrionectae</name>
    <dbReference type="NCBI Taxonomy" id="454601"/>
    <lineage>
        <taxon>Bacteria</taxon>
        <taxon>Pseudomonadati</taxon>
        <taxon>Pseudomonadota</taxon>
        <taxon>Alphaproteobacteria</taxon>
        <taxon>Hyphomicrobiales</taxon>
        <taxon>Devosiaceae</taxon>
        <taxon>Maritalea</taxon>
    </lineage>
</organism>
<dbReference type="GO" id="GO:0000976">
    <property type="term" value="F:transcription cis-regulatory region binding"/>
    <property type="evidence" value="ECO:0007669"/>
    <property type="project" value="TreeGrafter"/>
</dbReference>
<dbReference type="Gene3D" id="1.10.357.10">
    <property type="entry name" value="Tetracycline Repressor, domain 2"/>
    <property type="match status" value="1"/>
</dbReference>
<evidence type="ECO:0000313" key="5">
    <source>
        <dbReference type="Proteomes" id="UP000258927"/>
    </source>
</evidence>
<dbReference type="Pfam" id="PF08362">
    <property type="entry name" value="TetR_C_3"/>
    <property type="match status" value="1"/>
</dbReference>
<keyword evidence="5" id="KW-1185">Reference proteome</keyword>
<dbReference type="Gene3D" id="1.10.10.60">
    <property type="entry name" value="Homeodomain-like"/>
    <property type="match status" value="1"/>
</dbReference>
<gene>
    <name evidence="4" type="ORF">MXMO3_02573</name>
</gene>
<proteinExistence type="predicted"/>
<dbReference type="PANTHER" id="PTHR30055:SF196">
    <property type="entry name" value="HTH-TYPE TRANSCRIPTIONAL REGULATOR RUTR"/>
    <property type="match status" value="1"/>
</dbReference>
<dbReference type="GO" id="GO:0003700">
    <property type="term" value="F:DNA-binding transcription factor activity"/>
    <property type="evidence" value="ECO:0007669"/>
    <property type="project" value="TreeGrafter"/>
</dbReference>
<dbReference type="Proteomes" id="UP000258927">
    <property type="component" value="Chromosome"/>
</dbReference>
<dbReference type="InterPro" id="IPR001647">
    <property type="entry name" value="HTH_TetR"/>
</dbReference>
<dbReference type="InterPro" id="IPR050109">
    <property type="entry name" value="HTH-type_TetR-like_transc_reg"/>
</dbReference>
<dbReference type="PROSITE" id="PS50977">
    <property type="entry name" value="HTH_TETR_2"/>
    <property type="match status" value="1"/>
</dbReference>
<dbReference type="SUPFAM" id="SSF48498">
    <property type="entry name" value="Tetracyclin repressor-like, C-terminal domain"/>
    <property type="match status" value="1"/>
</dbReference>
<dbReference type="PRINTS" id="PR00455">
    <property type="entry name" value="HTHTETR"/>
</dbReference>
<keyword evidence="1 2" id="KW-0238">DNA-binding</keyword>
<dbReference type="InterPro" id="IPR009057">
    <property type="entry name" value="Homeodomain-like_sf"/>
</dbReference>
<accession>A0A2R4MGJ6</accession>
<dbReference type="STRING" id="1122213.GCA_000423365_00210"/>
<reference evidence="4 5" key="1">
    <citation type="submission" date="2017-05" db="EMBL/GenBank/DDBJ databases">
        <title>Genome Analysis of Maritalea myrionectae HL2708#5.</title>
        <authorList>
            <consortium name="Cotde Inc.-PKNU"/>
            <person name="Jang D."/>
            <person name="Oh H.-M."/>
        </authorList>
    </citation>
    <scope>NUCLEOTIDE SEQUENCE [LARGE SCALE GENOMIC DNA]</scope>
    <source>
        <strain evidence="4 5">HL2708#5</strain>
    </source>
</reference>
<dbReference type="AlphaFoldDB" id="A0A2R4MGJ6"/>
<dbReference type="InterPro" id="IPR013573">
    <property type="entry name" value="Tscrpt_reg_YcdC_C"/>
</dbReference>
<evidence type="ECO:0000256" key="2">
    <source>
        <dbReference type="PROSITE-ProRule" id="PRU00335"/>
    </source>
</evidence>
<feature type="domain" description="HTH tetR-type" evidence="3">
    <location>
        <begin position="17"/>
        <end position="77"/>
    </location>
</feature>
<dbReference type="RefSeq" id="WP_027833479.1">
    <property type="nucleotide sequence ID" value="NZ_CP021330.1"/>
</dbReference>
<name>A0A2R4MGJ6_9HYPH</name>
<dbReference type="Pfam" id="PF00440">
    <property type="entry name" value="TetR_N"/>
    <property type="match status" value="1"/>
</dbReference>
<sequence>MVGAGIQKPKRRTRIQRANEKKILEAALEVFSQNGFRGSTIDQIAEEAGMSKPNLLYYFKSKQDIHETLLSRLLDSWLAPLRELSAEGDPLEEILNYVRRKIEMARDFPRESRLFANEIVQGAPRIKPILEGEINDLVLEKSTIMRKWMQEGRIKQVDPRHLIFSIWATTQHYADFEVQVKVVMGQGIDDPAQFEATKAYLEQLFTSLLKID</sequence>
<dbReference type="KEGG" id="mmyr:MXMO3_02573"/>
<evidence type="ECO:0000259" key="3">
    <source>
        <dbReference type="PROSITE" id="PS50977"/>
    </source>
</evidence>
<dbReference type="PANTHER" id="PTHR30055">
    <property type="entry name" value="HTH-TYPE TRANSCRIPTIONAL REGULATOR RUTR"/>
    <property type="match status" value="1"/>
</dbReference>
<dbReference type="EMBL" id="CP021330">
    <property type="protein sequence ID" value="AVX05085.1"/>
    <property type="molecule type" value="Genomic_DNA"/>
</dbReference>